<dbReference type="AlphaFoldDB" id="A0A7K4RG36"/>
<dbReference type="PANTHER" id="PTHR21583">
    <property type="entry name" value="ELYS PROTEIN"/>
    <property type="match status" value="1"/>
</dbReference>
<dbReference type="PANTHER" id="PTHR21583:SF8">
    <property type="entry name" value="PROTEIN ELYS"/>
    <property type="match status" value="1"/>
</dbReference>
<reference evidence="2 3" key="1">
    <citation type="submission" date="2019-09" db="EMBL/GenBank/DDBJ databases">
        <title>Bird 10,000 Genomes (B10K) Project - Family phase.</title>
        <authorList>
            <person name="Zhang G."/>
        </authorList>
    </citation>
    <scope>NUCLEOTIDE SEQUENCE [LARGE SCALE GENOMIC DNA]</scope>
    <source>
        <strain evidence="2">B10K-DU-004-15</strain>
        <tissue evidence="2">Mixed tissue sample</tissue>
    </source>
</reference>
<feature type="non-terminal residue" evidence="2">
    <location>
        <position position="275"/>
    </location>
</feature>
<dbReference type="InterPro" id="IPR052620">
    <property type="entry name" value="ELYS/MEL-28_NucAsmblyFactor"/>
</dbReference>
<organism evidence="2 3">
    <name type="scientific">Neopipo cinnamomea</name>
    <dbReference type="NCBI Taxonomy" id="456388"/>
    <lineage>
        <taxon>Eukaryota</taxon>
        <taxon>Metazoa</taxon>
        <taxon>Chordata</taxon>
        <taxon>Craniata</taxon>
        <taxon>Vertebrata</taxon>
        <taxon>Euteleostomi</taxon>
        <taxon>Archelosauria</taxon>
        <taxon>Archosauria</taxon>
        <taxon>Dinosauria</taxon>
        <taxon>Saurischia</taxon>
        <taxon>Theropoda</taxon>
        <taxon>Coelurosauria</taxon>
        <taxon>Aves</taxon>
        <taxon>Neognathae</taxon>
        <taxon>Neoaves</taxon>
        <taxon>Telluraves</taxon>
        <taxon>Australaves</taxon>
        <taxon>Passeriformes</taxon>
        <taxon>Tyrannidae</taxon>
        <taxon>Neopipo</taxon>
    </lineage>
</organism>
<feature type="region of interest" description="Disordered" evidence="1">
    <location>
        <begin position="236"/>
        <end position="275"/>
    </location>
</feature>
<dbReference type="Proteomes" id="UP000556200">
    <property type="component" value="Unassembled WGS sequence"/>
</dbReference>
<evidence type="ECO:0000313" key="2">
    <source>
        <dbReference type="EMBL" id="NWQ72318.1"/>
    </source>
</evidence>
<name>A0A7K4RG36_9TYRA</name>
<comment type="caution">
    <text evidence="2">The sequence shown here is derived from an EMBL/GenBank/DDBJ whole genome shotgun (WGS) entry which is preliminary data.</text>
</comment>
<proteinExistence type="predicted"/>
<gene>
    <name evidence="2" type="primary">Ahctf1_1</name>
    <name evidence="2" type="ORF">NEOCIN_R04129</name>
</gene>
<keyword evidence="3" id="KW-1185">Reference proteome</keyword>
<sequence length="275" mass="29916">VLSKIGEVWLGNEQNPNISQYDSPRATEAAVITHPLPGTELPDAFLGTPVTKFSQKCSRLLDLVVRPVPSCSVAQDESWQTLCRASTSFVVSIPLKSKMHRSISQKNSLGTSKLNLLETPLVVKRAKVLAASSSGFPGFTPQSILRSSLRTTPLATPSASPGRSVTPPLRAKEPRITFREENSNAKWTVGVTEDDKALFGASSEHHDDMVEDAWSESRGKTTLFTLSNAGDNHAELQESSENISGGDLEKMDVSKENSNFSVRSDQTTLEYQDAK</sequence>
<feature type="compositionally biased region" description="Polar residues" evidence="1">
    <location>
        <begin position="256"/>
        <end position="275"/>
    </location>
</feature>
<evidence type="ECO:0000313" key="3">
    <source>
        <dbReference type="Proteomes" id="UP000556200"/>
    </source>
</evidence>
<feature type="non-terminal residue" evidence="2">
    <location>
        <position position="1"/>
    </location>
</feature>
<evidence type="ECO:0000256" key="1">
    <source>
        <dbReference type="SAM" id="MobiDB-lite"/>
    </source>
</evidence>
<accession>A0A7K4RG36</accession>
<dbReference type="EMBL" id="VYZA01004662">
    <property type="protein sequence ID" value="NWQ72318.1"/>
    <property type="molecule type" value="Genomic_DNA"/>
</dbReference>
<protein>
    <submittedName>
        <fullName evidence="2">ELYS protein</fullName>
    </submittedName>
</protein>